<evidence type="ECO:0000256" key="6">
    <source>
        <dbReference type="RuleBase" id="RU367028"/>
    </source>
</evidence>
<feature type="domain" description="OVATE" evidence="7">
    <location>
        <begin position="198"/>
        <end position="257"/>
    </location>
</feature>
<evidence type="ECO:0000256" key="4">
    <source>
        <dbReference type="ARBA" id="ARBA00023163"/>
    </source>
</evidence>
<dbReference type="GO" id="GO:0045892">
    <property type="term" value="P:negative regulation of DNA-templated transcription"/>
    <property type="evidence" value="ECO:0007669"/>
    <property type="project" value="UniProtKB-UniRule"/>
</dbReference>
<keyword evidence="9" id="KW-1185">Reference proteome</keyword>
<dbReference type="EMBL" id="CM017327">
    <property type="protein sequence ID" value="KAE8100217.1"/>
    <property type="molecule type" value="Genomic_DNA"/>
</dbReference>
<organism evidence="8 9">
    <name type="scientific">Carpinus fangiana</name>
    <dbReference type="NCBI Taxonomy" id="176857"/>
    <lineage>
        <taxon>Eukaryota</taxon>
        <taxon>Viridiplantae</taxon>
        <taxon>Streptophyta</taxon>
        <taxon>Embryophyta</taxon>
        <taxon>Tracheophyta</taxon>
        <taxon>Spermatophyta</taxon>
        <taxon>Magnoliopsida</taxon>
        <taxon>eudicotyledons</taxon>
        <taxon>Gunneridae</taxon>
        <taxon>Pentapetalae</taxon>
        <taxon>rosids</taxon>
        <taxon>fabids</taxon>
        <taxon>Fagales</taxon>
        <taxon>Betulaceae</taxon>
        <taxon>Carpinus</taxon>
    </lineage>
</organism>
<dbReference type="Proteomes" id="UP000327013">
    <property type="component" value="Chromosome 7"/>
</dbReference>
<dbReference type="OrthoDB" id="1928390at2759"/>
<proteinExistence type="predicted"/>
<dbReference type="NCBIfam" id="TIGR01568">
    <property type="entry name" value="A_thal_3678"/>
    <property type="match status" value="1"/>
</dbReference>
<evidence type="ECO:0000256" key="1">
    <source>
        <dbReference type="ARBA" id="ARBA00004123"/>
    </source>
</evidence>
<keyword evidence="3 6" id="KW-0805">Transcription regulation</keyword>
<evidence type="ECO:0000313" key="9">
    <source>
        <dbReference type="Proteomes" id="UP000327013"/>
    </source>
</evidence>
<sequence>MALAKRFKHKFSFQFCRFNHRSALPVNPLPAIYRLPPVNTRAVDIANTNVPAPPSTPEQHPYKRHVSTNTVSVGCGSQSRSIVYMEDQGPNQSRFCNEGERKRGKEVQTSMFCNDGEEDEESETLILSSTSFSNDWSHNFINSVGTVSGNSTEKEMDNVKKANRGLRRCESISASASALRRMIACTVHGTKVRESFAVVKRTEDPYEDFKRSMLEMILEKQIFETKDLEELLRCFLSLNSRLYHGVIVEAFSEIWELLFCDSPEDHRASRIERL</sequence>
<accession>A0A5N6RP32</accession>
<comment type="subcellular location">
    <subcellularLocation>
        <location evidence="1 6">Nucleus</location>
    </subcellularLocation>
</comment>
<dbReference type="PANTHER" id="PTHR33057:SF224">
    <property type="entry name" value="TRANSCRIPTION REPRESSOR"/>
    <property type="match status" value="1"/>
</dbReference>
<evidence type="ECO:0000313" key="8">
    <source>
        <dbReference type="EMBL" id="KAE8100217.1"/>
    </source>
</evidence>
<reference evidence="8 9" key="1">
    <citation type="submission" date="2019-06" db="EMBL/GenBank/DDBJ databases">
        <title>A chromosomal-level reference genome of Carpinus fangiana (Coryloideae, Betulaceae).</title>
        <authorList>
            <person name="Yang X."/>
            <person name="Wang Z."/>
            <person name="Zhang L."/>
            <person name="Hao G."/>
            <person name="Liu J."/>
            <person name="Yang Y."/>
        </authorList>
    </citation>
    <scope>NUCLEOTIDE SEQUENCE [LARGE SCALE GENOMIC DNA]</scope>
    <source>
        <strain evidence="8">Cfa_2016G</strain>
        <tissue evidence="8">Leaf</tissue>
    </source>
</reference>
<keyword evidence="4 6" id="KW-0804">Transcription</keyword>
<dbReference type="AlphaFoldDB" id="A0A5N6RP32"/>
<name>A0A5N6RP32_9ROSI</name>
<dbReference type="GO" id="GO:0005634">
    <property type="term" value="C:nucleus"/>
    <property type="evidence" value="ECO:0007669"/>
    <property type="project" value="UniProtKB-SubCell"/>
</dbReference>
<dbReference type="InterPro" id="IPR006458">
    <property type="entry name" value="Ovate_C"/>
</dbReference>
<protein>
    <recommendedName>
        <fullName evidence="6">Transcription repressor</fullName>
    </recommendedName>
    <alternativeName>
        <fullName evidence="6">Ovate family protein</fullName>
    </alternativeName>
</protein>
<dbReference type="PROSITE" id="PS51754">
    <property type="entry name" value="OVATE"/>
    <property type="match status" value="1"/>
</dbReference>
<dbReference type="Pfam" id="PF04844">
    <property type="entry name" value="Ovate"/>
    <property type="match status" value="1"/>
</dbReference>
<comment type="function">
    <text evidence="6">Transcriptional repressor that regulates multiple aspects of plant growth and development.</text>
</comment>
<evidence type="ECO:0000259" key="7">
    <source>
        <dbReference type="PROSITE" id="PS51754"/>
    </source>
</evidence>
<evidence type="ECO:0000256" key="2">
    <source>
        <dbReference type="ARBA" id="ARBA00022491"/>
    </source>
</evidence>
<gene>
    <name evidence="8" type="ORF">FH972_018141</name>
</gene>
<keyword evidence="5 6" id="KW-0539">Nucleus</keyword>
<dbReference type="InterPro" id="IPR038933">
    <property type="entry name" value="Ovate"/>
</dbReference>
<evidence type="ECO:0000256" key="3">
    <source>
        <dbReference type="ARBA" id="ARBA00023015"/>
    </source>
</evidence>
<evidence type="ECO:0000256" key="5">
    <source>
        <dbReference type="ARBA" id="ARBA00023242"/>
    </source>
</evidence>
<keyword evidence="2 6" id="KW-0678">Repressor</keyword>
<dbReference type="PANTHER" id="PTHR33057">
    <property type="entry name" value="TRANSCRIPTION REPRESSOR OFP7-RELATED"/>
    <property type="match status" value="1"/>
</dbReference>